<dbReference type="EC" id="2.1.1.-" evidence="2"/>
<dbReference type="GO" id="GO:0032259">
    <property type="term" value="P:methylation"/>
    <property type="evidence" value="ECO:0007669"/>
    <property type="project" value="UniProtKB-KW"/>
</dbReference>
<evidence type="ECO:0000313" key="3">
    <source>
        <dbReference type="Proteomes" id="UP000203464"/>
    </source>
</evidence>
<keyword evidence="2" id="KW-0489">Methyltransferase</keyword>
<dbReference type="Gene3D" id="3.40.50.150">
    <property type="entry name" value="Vaccinia Virus protein VP39"/>
    <property type="match status" value="1"/>
</dbReference>
<proteinExistence type="predicted"/>
<dbReference type="Proteomes" id="UP000203464">
    <property type="component" value="Unassembled WGS sequence"/>
</dbReference>
<dbReference type="OrthoDB" id="4104638at2"/>
<evidence type="ECO:0000313" key="2">
    <source>
        <dbReference type="EMBL" id="SMX37516.1"/>
    </source>
</evidence>
<dbReference type="InterPro" id="IPR029063">
    <property type="entry name" value="SAM-dependent_MTases_sf"/>
</dbReference>
<name>A0A238K6D8_9RHOB</name>
<dbReference type="RefSeq" id="WP_093995891.1">
    <property type="nucleotide sequence ID" value="NZ_FXYD01000002.1"/>
</dbReference>
<dbReference type="EMBL" id="FXYD01000002">
    <property type="protein sequence ID" value="SMX37516.1"/>
    <property type="molecule type" value="Genomic_DNA"/>
</dbReference>
<dbReference type="AlphaFoldDB" id="A0A238K6D8"/>
<dbReference type="InterPro" id="IPR052514">
    <property type="entry name" value="SAM-dependent_MTase"/>
</dbReference>
<reference evidence="3" key="1">
    <citation type="submission" date="2017-05" db="EMBL/GenBank/DDBJ databases">
        <authorList>
            <person name="Rodrigo-Torres L."/>
            <person name="Arahal R. D."/>
            <person name="Lucena T."/>
        </authorList>
    </citation>
    <scope>NUCLEOTIDE SEQUENCE [LARGE SCALE GENOMIC DNA]</scope>
    <source>
        <strain evidence="3">CECT 8868</strain>
    </source>
</reference>
<dbReference type="PANTHER" id="PTHR34203">
    <property type="entry name" value="METHYLTRANSFERASE, FKBM FAMILY PROTEIN"/>
    <property type="match status" value="1"/>
</dbReference>
<dbReference type="NCBIfam" id="TIGR01444">
    <property type="entry name" value="fkbM_fam"/>
    <property type="match status" value="1"/>
</dbReference>
<feature type="domain" description="Methyltransferase FkbM" evidence="1">
    <location>
        <begin position="51"/>
        <end position="214"/>
    </location>
</feature>
<accession>A0A238K6D8</accession>
<sequence>MADTQKPTVAELEKQIGGLKRRVKRQRMVGYYNGLLDGYLLSLGPDDIIVDCGANVGEISARMAASGAQVHAFEPDPWTFERLERSTKDLDNVTCIQAGVGAEAGEFTLYRSSDWDDRPKRASVASSIVADMRDVDDSAEGISVSVIDLPAWLEEKIAEGHRIGLVKIDIEGAELDLMEAIMDKGLPHKIGLILVETHEKQLPQEADRFAALRERAKDFPEGSINLDWI</sequence>
<dbReference type="InterPro" id="IPR006342">
    <property type="entry name" value="FkbM_mtfrase"/>
</dbReference>
<gene>
    <name evidence="2" type="primary">fkbM</name>
    <name evidence="2" type="ORF">OCA8868_01474</name>
</gene>
<keyword evidence="2" id="KW-0808">Transferase</keyword>
<dbReference type="PANTHER" id="PTHR34203:SF15">
    <property type="entry name" value="SLL1173 PROTEIN"/>
    <property type="match status" value="1"/>
</dbReference>
<keyword evidence="3" id="KW-1185">Reference proteome</keyword>
<organism evidence="2 3">
    <name type="scientific">Octadecabacter ascidiaceicola</name>
    <dbReference type="NCBI Taxonomy" id="1655543"/>
    <lineage>
        <taxon>Bacteria</taxon>
        <taxon>Pseudomonadati</taxon>
        <taxon>Pseudomonadota</taxon>
        <taxon>Alphaproteobacteria</taxon>
        <taxon>Rhodobacterales</taxon>
        <taxon>Roseobacteraceae</taxon>
        <taxon>Octadecabacter</taxon>
    </lineage>
</organism>
<dbReference type="SUPFAM" id="SSF53335">
    <property type="entry name" value="S-adenosyl-L-methionine-dependent methyltransferases"/>
    <property type="match status" value="1"/>
</dbReference>
<dbReference type="Pfam" id="PF05050">
    <property type="entry name" value="Methyltransf_21"/>
    <property type="match status" value="1"/>
</dbReference>
<dbReference type="GO" id="GO:0008168">
    <property type="term" value="F:methyltransferase activity"/>
    <property type="evidence" value="ECO:0007669"/>
    <property type="project" value="UniProtKB-KW"/>
</dbReference>
<evidence type="ECO:0000259" key="1">
    <source>
        <dbReference type="Pfam" id="PF05050"/>
    </source>
</evidence>
<protein>
    <submittedName>
        <fullName evidence="2">31-O-demethyl-FK506 methyltransferase FkbM</fullName>
        <ecNumber evidence="2">2.1.1.-</ecNumber>
    </submittedName>
</protein>